<protein>
    <recommendedName>
        <fullName evidence="2">Autotransporter domain-containing protein</fullName>
    </recommendedName>
</protein>
<dbReference type="PANTHER" id="PTHR35037">
    <property type="entry name" value="C-TERMINAL REGION OF AIDA-LIKE PROTEIN"/>
    <property type="match status" value="1"/>
</dbReference>
<name>A0A917FM20_9HYPH</name>
<dbReference type="PROSITE" id="PS51208">
    <property type="entry name" value="AUTOTRANSPORTER"/>
    <property type="match status" value="1"/>
</dbReference>
<accession>A0A917FM20</accession>
<dbReference type="InterPro" id="IPR005546">
    <property type="entry name" value="Autotransporte_beta"/>
</dbReference>
<dbReference type="EMBL" id="BMCT01000013">
    <property type="protein sequence ID" value="GGF88688.1"/>
    <property type="molecule type" value="Genomic_DNA"/>
</dbReference>
<dbReference type="SUPFAM" id="SSF103515">
    <property type="entry name" value="Autotransporter"/>
    <property type="match status" value="1"/>
</dbReference>
<dbReference type="Proteomes" id="UP000606044">
    <property type="component" value="Unassembled WGS sequence"/>
</dbReference>
<dbReference type="Pfam" id="PF12951">
    <property type="entry name" value="PATR"/>
    <property type="match status" value="33"/>
</dbReference>
<sequence length="5407" mass="510606">MGAGTTTLTGTNAYTGATSIVGGTLLAGAGSTLSAASATSIGVGGTLNLGATAQAVNALTLAGGTLTNGTLTGAVTATGGALTNVGGTMTLGVSSGITVLTDAVYTGATTISGGTLTAAGVDDLSAASATTINAGGTLNLGGFAQTVNAIALNGGTLTNGVLTGAISSTGGAISGLSGTATLTATAGTTTLTGTNAYTGATTLSGGTLTAGAANALSATSATTINAGGTLNLGGFAQSVNAIALSGGTLTNGVLTGAVSSTGGAISGLSGTATLTATAGTTTLSGTNAYTGATSVTGAILTASTANALSAGSATTINAGGTLNLGGFAQSVNTIALSGGTLTNGALTGAITSTGGAISGLSGSATLTATAGTTTLSGTNAYTGATSVTGAILTASAANALSAGSATTINAGGTLNLGGFAQTVNALALSGGTLTNGALAGAISSTGGTVSGLSGTATLTASAGTTTLIGTNAYTGTTTLSGGTLVAGAANALSASSATSIAAGGTLDLGGFAQVVNAVALNGGTLQNGILTGAITSAGGAVVGLSGTASLTTTAGTTVLSGTNAYTGLTQVSGGTLTAAVANALSAGSATTINAGGTLDLAGLAQTVNAVTLNGGTLTNGALTGAVTTLGGAVSNLSGSASLAVNAGTTVLTGTNLYTGVTSIAGGTLSAGAANVLSAASSTSIGAGGTLDLGGFAQSVANVALNGGTLSNGSLTGAIASTGGVIANLSGSASLSVTAGTTLLSGTNTYAGLTDIAGGTVLAGAANALSASSATTVGVGGTLNLGGLAQTVNALTLAGGTLSNGSLTGAITSTGGAIAGLSGTASLSASAGTTTLSGVNSYTGLTSIAGGTVLAGAANSLSAGSATSIGIGGTLNLGGFAQTVNALTLAGGTLTNGSLAGAITSTGGAIAGLSGTAGLSVTAGTTLISGVNGYTGATGITGGTLAATAANALSAASTTTLNVGGTLDLGGFAQTVNSVVLNGGTLTNGALTGAITSTGGTISNLTGSATLGVSAGTTVMAGVNDLLGATTLTGGTLQVSGSLQHSNITVGSGATLDVTGAVANNLVTVNAGGTLSGGGTLAAVQVVGGVLSGVSGTTLTLGSLALDAASSINVDVGTTPASGALFNVTGNLTLDGTLNIVNAAPFGGGVYRLFDYGGVLVNAGLDIGLIPAGMNLADLSLQTAVSGQINLVNTDGLLLTFWNGSATAGPGTGTVNGGNGTWSVAGGNWTDANGTLNAPASYPVFAVFTGTPGVVTVDDGTGVITTSGMQFAVSGYQVVGDSITLAAPQTTIRVGDGTLAGAGYSATIASALVGTGGLHKTDLGTLILSGTNTYLGATVVDAGVLRAGLANTFSQTSLTTVNTGGTLDLGGTAQAINSVTLNGGTLTNGSLAGAVSSTGGFISGLSGTASLSVAAGTTTLTGTNAYTGATSVLGGTLAAGAANALSASSATTVSAGATLDLGGFTQAVNSLTLNGGTLTNGALSTAVTSNGGFISNLGGTGSVSVAGALTTTLTGTNSYSGATSIGTGSTLLAGAANALSAASTISVGTGAILNLGGASQTVGGVTLSGGLVTNGTLAGTVTSTGGALAGVAGTMGLTNTSGITTLTDATYTGATTINGGKVIAAGANDFSAASAVTVNTGGQLDLAGLSQTVNSVTLNGGALTNGALTGAVTSLGGAVALITGSASLTVNSGTTTLAVSNAYTGATTINGGTLIASAANALSAASATTINGGTLDLGGLSQTVNSVTLAGGTLANGSLTGAITSTGGAIATVGGTAGLTVTSGTTLVTGATYTGATTINGGTLTGAATNGLSAASATTINTGGTLDLGGLTQTVNALTLNGGTLTNGALAGAISSLGGTISGVSGTTTLGVNAGTTVLAGTNAFSGATTLTGGTLQVSGTLQNSNVTIGSGAALQVSGTLSGNLVTVNAGGSLSGSGTLAQVASVGGTLAGTSGTTLTMGSLTLDAASSVNVDVGTTPSTGALFNVTGNMTLDGTLNIVNAAPFGGGVYRLFDYGGVLTNAGLDIGIIPSGMNLADLSVQTGIAGQINLVNTEGLLLTFWNGSAVAGPGTGTINGGNGTWSLAGGNWTDANGTLNAVPTYPLFAVFQGTAGTVTVDDSGGPVTTTGMQFAVDGYQVVGDAITLVAPQTTVRVGDGTLAGAGYTTTIASALVGSGGLHKTDLGTLVLSGANSYLGDTVIDQGTVTAGASNTFSQTSATTVNVGATLNLGGFAQAIDSVTVNGGTLTNGALAGAVTSTGGAISDLSGTASVTVGTGTTTLSGSNAYTGATTVNGRLTASAANALSAASATTINTGGTLDLGGLAQTVNALALAGGTLTNGVLTGAITSTGGIISNLSGTATLAANAGTTTLSGTNAYTGATTINTGATVTASTANGLSAGSATTINTGGTLNLGGLAQTVNAVSLAGGTLTNGVLTGAITSTGGAISDLSGTATLVANTGTTTLSGTNAYSGSTTINTGATITASTANGLSAGSATTINAGGTLNLGGLAQEVNAVSLAGGTLTNGVLTGAITSTGGAISDLSGTATLVANAGTTTLSGTNAYTGATTINGGLLTAGTANALSAGSATTINAGGTLDLGGLAQTVNAVTLNGGTLTNGALTGAVTSAGGAVSGLSGSASLTANAGTTTLSGANAYTGATAINAGATISASTANGLSAGSATTINTGGTLDLGGLAQTVNTVSLAGGTLQNGTLTGAISSAGGSLASLGGTASLTVTAGTTTAVGTTYSGATTITGGTLIAGATNGLSAASATTIAAGGTLDLGSLSQTVNSISLAGGTLQNGTLTGAISSTGGTIFDIRGPASLQTLAGTTVMNGVNSFSGATSVSGGTLQINGTFRYSDIAVNAGGALVVGGTLTNNTVTINAGGTVSGSGALAEVVSVGGTLAGTQGTPLTMYSLVLDAASNVDVAVGSTPSSGAIFHVTGNLTLDGRLNITNATAFGGGVYRIFDYGGGLTDNGLDIGLIPPGMVAANLSVQTGISGQINLINSDGLALSFWNGPALGGIGGGTVNGGSGIWSVTNANWTDANGTFNAPATYPVFAVFQGTPGTVMVDDSAGAITSSGMQFAVSGYQVTGDSITLTDAQSILRVGDGSSASSGYTATIASALVGAGGLHKTDLGTLVLSGANSYAGATVVDQGTLAAGATNTFSATSLTTVNTGATLNLGGFAQAINSLTLNGGTLTNGALAGAITSTGGAISSLSGTASLAATSGSSTTLAGINSYTGATTINGTLIGLNDSAFSFASQTTVNTGGVMDLGGFVQSVDHVLLNGGTIQNGALAGDVSSTGGTLSSVIGVMSLSATGGTTTIAGSNGFNGPTTVTGGTLLVNGTLSNSAVTVNGGGVLSGAGSIGQQVTVQDGTLVGVHGSTLTVGALVLNAASNVNVDLGPTSSGTALFQVTNNLTLDGTLNITNTGSFGAGIYRLFNYGGVLTNNGLEFGVVPAGTDLAALSLQLNSGQVNLVNQTGVALQFWNGPATAGPGTGTVNGGSGVWSAANGNWTNASGSFNAAMTMPGFAVFSASPGIVTVDNSAGAVSVTGMQFATAGYLVNGGAITLADALTLVRVGDGTAAGGLMSATIASALVGSGGLEKTDLGRLILSGLNTYTGVTNVDAGALQAGADNALSRTSATTVFAGGTLDLGGFTQTVDSVTLSGGTLVNGRLNGAITSQGGTLNGIGGSTTLTALSGTTTLMGANIYTGATTINGGTVLAGGAGVFSPVSTVTINTGGTLDLGGFAEAVNVVTLNGGILQNGALSSFVTSTGGSVATMSGAMSLTQSSGTTTLTGTNQYTGATTVNGGLLQISGALSNSPVTVNAGAVRVDGTMSASAMTVNAGGTLSGTGTADVVTVQGGTLVGTAGSVLSMNALTLNAASSVNVDLGPTASGAALFQVNGALTLDGTLNVTNTGAFGVGVYRLFNYGGTLTDNGLAIGTVPGGTNPLSLTVQAALGQVNLINDTGVVMQFWNGSAIAGPSPGPVTGGAGTWNTVNGNWSNAAGTVNDSMSPNPGFVVFSATPGPVTVDTSTGAIGVTGMQFTTSGYLLIGDAIVLADAQTQVRVGDGTAAGATMIATIQSALVGSGGLDKSDLGTLYLAGPASYTGATQVDAGVLQAGVANAFSAASATTINASGTLDLGGFAQTINTVTLNGGILRNGALTGAVTTVGGTIANLSGTASVTASAGTSTLSGSNSYSGATTINGGTLVGGNVNAFSQASLTTVNSGGVLDLGATSQAIDQVVLRAGTVQNGNLSGAVSSFGGTVSGMGGNASLTVGSDPAFGLITTTLSGANAYTGATTVNGGTLQVSGTLTNSTVTVNSGGSLQGTGSITQSVAVASRGHLVGTAGSVLTMGALTLDAGSSVDVDLGTGPSGSGLFNVTGNLTLDGTLNLTNAGAFGAGIYQLFNYGTLVNNGLTFGTLPAGTDTAAIALQITSSQVNFVNATGVELQFWNGPATTGAGSGTVNGGSGTWNLTNGNWTDANGIYNAPMSPQPGFAVFQGTAGIVTVDGSGGQVGVTGMQFVTTGYEVTGDPLELTLPSTPIRVGDGTASGASTVATISAPLIGAGGLQKLDYGTLILSAPASYTGATVVDAGVLEAGAAGVFSATSLTSVQTGGTLDLGGFGQTIANVTLNGGTLRNGQLAGFVTSTGGAIANLGGTASLDVTSGVTTLAGTNSYTGATVVTNGTLAALNANAFSASSPTTVNSGGILDFANLDQAIANLSLDGGTIQNGAVSGTTTSTGGGVLNIRGVMRLAVNSGTTALSGTNTYSGPTDVNGGMVWAANSGALSPTSVTTLNAGGTLDLGGGVQVVDTINLVGGSLQNGALDGDVTSWGGTISNVTGPASLTLISGLTTLNGSTSFGGGTTIFGGTLAGSGSTGWLTVGAGGTIAPGLSTMSIGSSLTFQPGSTYAVTLAPGGQSSLISAGGVASLNGANLTVSEMPGTYLPGTRFTILTAAGGVTGTFAPTMLDLLFVDLELGYGATDVHLDVVRNNVAFASVAVTPNQRATAAAIDTLGTGNALFQAVAAQTTVAGAQQAFEQTSGASYASQTAVQQAQAGLLRGAILDRSRLPAGGCSSNRGSGGTQQECRYTQEGAGQIGLPYADVQPLAYGPFSANSGEVVAVPGTNNAFWAQGFGAWGEVNGGANTSSISSDTAGLFVGYDRSFAAQTGDWRLGFAAGYTSSTSRVSGLSSSMSSDDYHVALYGGGRIGAWGLRFGGAYSWSDIDAHRSVSFPGFYNNLSSDYSARTAQVFGELGYAFNWNGIGLEPFAGLSYVNVNTGAFQELGGAAALSSNGGNEGITYTTLGARVAIPMQLGTWDATFRGTLAWQHAFGDTSPQATMAFLGSTTPFTVAGTPIAVDAALVEAGLDMTLAPNTTLGLFYSGQLSEDAYQNMLKANFTVRF</sequence>
<dbReference type="SMART" id="SM00869">
    <property type="entry name" value="Autotransporter"/>
    <property type="match status" value="1"/>
</dbReference>
<dbReference type="PANTHER" id="PTHR35037:SF3">
    <property type="entry name" value="C-TERMINAL REGION OF AIDA-LIKE PROTEIN"/>
    <property type="match status" value="1"/>
</dbReference>
<evidence type="ECO:0000256" key="1">
    <source>
        <dbReference type="ARBA" id="ARBA00022729"/>
    </source>
</evidence>
<evidence type="ECO:0000313" key="4">
    <source>
        <dbReference type="Proteomes" id="UP000606044"/>
    </source>
</evidence>
<evidence type="ECO:0000313" key="3">
    <source>
        <dbReference type="EMBL" id="GGF88688.1"/>
    </source>
</evidence>
<proteinExistence type="predicted"/>
<keyword evidence="4" id="KW-1185">Reference proteome</keyword>
<organism evidence="3 4">
    <name type="scientific">Azorhizobium oxalatiphilum</name>
    <dbReference type="NCBI Taxonomy" id="980631"/>
    <lineage>
        <taxon>Bacteria</taxon>
        <taxon>Pseudomonadati</taxon>
        <taxon>Pseudomonadota</taxon>
        <taxon>Alphaproteobacteria</taxon>
        <taxon>Hyphomicrobiales</taxon>
        <taxon>Xanthobacteraceae</taxon>
        <taxon>Azorhizobium</taxon>
    </lineage>
</organism>
<reference evidence="3" key="1">
    <citation type="journal article" date="2014" name="Int. J. Syst. Evol. Microbiol.">
        <title>Complete genome sequence of Corynebacterium casei LMG S-19264T (=DSM 44701T), isolated from a smear-ripened cheese.</title>
        <authorList>
            <consortium name="US DOE Joint Genome Institute (JGI-PGF)"/>
            <person name="Walter F."/>
            <person name="Albersmeier A."/>
            <person name="Kalinowski J."/>
            <person name="Ruckert C."/>
        </authorList>
    </citation>
    <scope>NUCLEOTIDE SEQUENCE</scope>
    <source>
        <strain evidence="3">CCM 7897</strain>
    </source>
</reference>
<dbReference type="InterPro" id="IPR013425">
    <property type="entry name" value="Autotrns_rpt"/>
</dbReference>
<dbReference type="RefSeq" id="WP_188584159.1">
    <property type="nucleotide sequence ID" value="NZ_BMCT01000013.1"/>
</dbReference>
<dbReference type="InterPro" id="IPR036709">
    <property type="entry name" value="Autotransporte_beta_dom_sf"/>
</dbReference>
<comment type="caution">
    <text evidence="3">The sequence shown here is derived from an EMBL/GenBank/DDBJ whole genome shotgun (WGS) entry which is preliminary data.</text>
</comment>
<keyword evidence="1" id="KW-0732">Signal</keyword>
<dbReference type="InterPro" id="IPR051551">
    <property type="entry name" value="Autotransporter_adhesion"/>
</dbReference>
<evidence type="ECO:0000259" key="2">
    <source>
        <dbReference type="PROSITE" id="PS51208"/>
    </source>
</evidence>
<gene>
    <name evidence="3" type="primary">yapH</name>
    <name evidence="3" type="ORF">GCM10007301_55800</name>
</gene>
<dbReference type="NCBIfam" id="TIGR02601">
    <property type="entry name" value="autotrns_rpt"/>
    <property type="match status" value="15"/>
</dbReference>
<dbReference type="SUPFAM" id="SSF51126">
    <property type="entry name" value="Pectin lyase-like"/>
    <property type="match status" value="10"/>
</dbReference>
<dbReference type="InterPro" id="IPR011050">
    <property type="entry name" value="Pectin_lyase_fold/virulence"/>
</dbReference>
<feature type="domain" description="Autotransporter" evidence="2">
    <location>
        <begin position="5127"/>
        <end position="5407"/>
    </location>
</feature>
<reference evidence="3" key="2">
    <citation type="submission" date="2020-09" db="EMBL/GenBank/DDBJ databases">
        <authorList>
            <person name="Sun Q."/>
            <person name="Sedlacek I."/>
        </authorList>
    </citation>
    <scope>NUCLEOTIDE SEQUENCE</scope>
    <source>
        <strain evidence="3">CCM 7897</strain>
    </source>
</reference>